<reference evidence="2" key="1">
    <citation type="submission" date="2023-07" db="EMBL/GenBank/DDBJ databases">
        <title>A chromosome-level genome assembly of Lolium multiflorum.</title>
        <authorList>
            <person name="Chen Y."/>
            <person name="Copetti D."/>
            <person name="Kolliker R."/>
            <person name="Studer B."/>
        </authorList>
    </citation>
    <scope>NUCLEOTIDE SEQUENCE</scope>
    <source>
        <strain evidence="2">02402/16</strain>
        <tissue evidence="2">Leaf</tissue>
    </source>
</reference>
<gene>
    <name evidence="2" type="ORF">QYE76_046358</name>
</gene>
<evidence type="ECO:0000256" key="1">
    <source>
        <dbReference type="ARBA" id="ARBA00004906"/>
    </source>
</evidence>
<comment type="pathway">
    <text evidence="1">Protein modification; protein ubiquitination.</text>
</comment>
<dbReference type="Gene3D" id="3.30.710.10">
    <property type="entry name" value="Potassium Channel Kv1.1, Chain A"/>
    <property type="match status" value="1"/>
</dbReference>
<dbReference type="EMBL" id="JAUUTY010000002">
    <property type="protein sequence ID" value="KAK1685510.1"/>
    <property type="molecule type" value="Genomic_DNA"/>
</dbReference>
<accession>A0AAD8TMT3</accession>
<dbReference type="AlphaFoldDB" id="A0AAD8TMT3"/>
<name>A0AAD8TMT3_LOLMU</name>
<dbReference type="GO" id="GO:0016567">
    <property type="term" value="P:protein ubiquitination"/>
    <property type="evidence" value="ECO:0007669"/>
    <property type="project" value="InterPro"/>
</dbReference>
<dbReference type="PANTHER" id="PTHR26379">
    <property type="entry name" value="BTB/POZ AND MATH DOMAIN-CONTAINING PROTEIN 1"/>
    <property type="match status" value="1"/>
</dbReference>
<dbReference type="InterPro" id="IPR045005">
    <property type="entry name" value="BPM1-6"/>
</dbReference>
<organism evidence="2 3">
    <name type="scientific">Lolium multiflorum</name>
    <name type="common">Italian ryegrass</name>
    <name type="synonym">Lolium perenne subsp. multiflorum</name>
    <dbReference type="NCBI Taxonomy" id="4521"/>
    <lineage>
        <taxon>Eukaryota</taxon>
        <taxon>Viridiplantae</taxon>
        <taxon>Streptophyta</taxon>
        <taxon>Embryophyta</taxon>
        <taxon>Tracheophyta</taxon>
        <taxon>Spermatophyta</taxon>
        <taxon>Magnoliopsida</taxon>
        <taxon>Liliopsida</taxon>
        <taxon>Poales</taxon>
        <taxon>Poaceae</taxon>
        <taxon>BOP clade</taxon>
        <taxon>Pooideae</taxon>
        <taxon>Poodae</taxon>
        <taxon>Poeae</taxon>
        <taxon>Poeae Chloroplast Group 2 (Poeae type)</taxon>
        <taxon>Loliodinae</taxon>
        <taxon>Loliinae</taxon>
        <taxon>Lolium</taxon>
    </lineage>
</organism>
<protein>
    <recommendedName>
        <fullName evidence="4">BTB domain-containing protein</fullName>
    </recommendedName>
</protein>
<sequence>MEPVIFEMLLHFVCKDLLPPCDEKVNINATAMQHLLAMADLYGLERLKAMCEQSLSKSIDAKTSSKKKTVASRLACSSISAQLTVDQRCQHGICMTQRYLHGIYIAAWCNGGRHATQFFYPHMGVTGVRCNICIPYACIRIRIL</sequence>
<comment type="caution">
    <text evidence="2">The sequence shown here is derived from an EMBL/GenBank/DDBJ whole genome shotgun (WGS) entry which is preliminary data.</text>
</comment>
<dbReference type="Proteomes" id="UP001231189">
    <property type="component" value="Unassembled WGS sequence"/>
</dbReference>
<dbReference type="InterPro" id="IPR011333">
    <property type="entry name" value="SKP1/BTB/POZ_sf"/>
</dbReference>
<keyword evidence="3" id="KW-1185">Reference proteome</keyword>
<evidence type="ECO:0000313" key="2">
    <source>
        <dbReference type="EMBL" id="KAK1685510.1"/>
    </source>
</evidence>
<proteinExistence type="predicted"/>
<evidence type="ECO:0008006" key="4">
    <source>
        <dbReference type="Google" id="ProtNLM"/>
    </source>
</evidence>
<dbReference type="PANTHER" id="PTHR26379:SF385">
    <property type="entry name" value="BTB DOMAIN-CONTAINING PROTEIN"/>
    <property type="match status" value="1"/>
</dbReference>
<dbReference type="SUPFAM" id="SSF54695">
    <property type="entry name" value="POZ domain"/>
    <property type="match status" value="1"/>
</dbReference>
<evidence type="ECO:0000313" key="3">
    <source>
        <dbReference type="Proteomes" id="UP001231189"/>
    </source>
</evidence>